<evidence type="ECO:0000256" key="1">
    <source>
        <dbReference type="SAM" id="SignalP"/>
    </source>
</evidence>
<dbReference type="Proteomes" id="UP001597124">
    <property type="component" value="Unassembled WGS sequence"/>
</dbReference>
<name>A0ABW3BZD6_SPHXN</name>
<dbReference type="EMBL" id="JBHTIK010000001">
    <property type="protein sequence ID" value="MFD0846999.1"/>
    <property type="molecule type" value="Genomic_DNA"/>
</dbReference>
<feature type="signal peptide" evidence="1">
    <location>
        <begin position="1"/>
        <end position="23"/>
    </location>
</feature>
<keyword evidence="1" id="KW-0732">Signal</keyword>
<reference evidence="3" key="1">
    <citation type="journal article" date="2019" name="Int. J. Syst. Evol. Microbiol.">
        <title>The Global Catalogue of Microorganisms (GCM) 10K type strain sequencing project: providing services to taxonomists for standard genome sequencing and annotation.</title>
        <authorList>
            <consortium name="The Broad Institute Genomics Platform"/>
            <consortium name="The Broad Institute Genome Sequencing Center for Infectious Disease"/>
            <person name="Wu L."/>
            <person name="Ma J."/>
        </authorList>
    </citation>
    <scope>NUCLEOTIDE SEQUENCE [LARGE SCALE GENOMIC DNA]</scope>
    <source>
        <strain evidence="3">CCUG 52537</strain>
    </source>
</reference>
<keyword evidence="3" id="KW-1185">Reference proteome</keyword>
<dbReference type="RefSeq" id="WP_381485180.1">
    <property type="nucleotide sequence ID" value="NZ_JBHTIK010000001.1"/>
</dbReference>
<protein>
    <submittedName>
        <fullName evidence="2">Uncharacterized protein</fullName>
    </submittedName>
</protein>
<gene>
    <name evidence="2" type="ORF">ACFQ00_01555</name>
</gene>
<evidence type="ECO:0000313" key="3">
    <source>
        <dbReference type="Proteomes" id="UP001597124"/>
    </source>
</evidence>
<evidence type="ECO:0000313" key="2">
    <source>
        <dbReference type="EMBL" id="MFD0846999.1"/>
    </source>
</evidence>
<accession>A0ABW3BZD6</accession>
<feature type="chain" id="PRO_5045260932" evidence="1">
    <location>
        <begin position="24"/>
        <end position="76"/>
    </location>
</feature>
<sequence length="76" mass="8024">MPSDLKRILVAAALAAAAFNATAPASRAVNMPGAPAMLTGADAAPRLFLAEHRPSRIRIGKCAEEEDIHFTNLLEI</sequence>
<organism evidence="2 3">
    <name type="scientific">Sphingosinicella xenopeptidilytica</name>
    <dbReference type="NCBI Taxonomy" id="364098"/>
    <lineage>
        <taxon>Bacteria</taxon>
        <taxon>Pseudomonadati</taxon>
        <taxon>Pseudomonadota</taxon>
        <taxon>Alphaproteobacteria</taxon>
        <taxon>Sphingomonadales</taxon>
        <taxon>Sphingosinicellaceae</taxon>
        <taxon>Sphingosinicella</taxon>
    </lineage>
</organism>
<comment type="caution">
    <text evidence="2">The sequence shown here is derived from an EMBL/GenBank/DDBJ whole genome shotgun (WGS) entry which is preliminary data.</text>
</comment>
<proteinExistence type="predicted"/>